<name>A0A4Y8WNH2_9PORP</name>
<dbReference type="InterPro" id="IPR029063">
    <property type="entry name" value="SAM-dependent_MTases_sf"/>
</dbReference>
<dbReference type="InterPro" id="IPR003358">
    <property type="entry name" value="tRNA_(Gua-N-7)_MeTrfase_Trmb"/>
</dbReference>
<evidence type="ECO:0000256" key="2">
    <source>
        <dbReference type="ARBA" id="ARBA00003015"/>
    </source>
</evidence>
<feature type="binding site" evidence="7">
    <location>
        <position position="161"/>
    </location>
    <ligand>
        <name>substrate</name>
    </ligand>
</feature>
<keyword evidence="9" id="KW-1185">Reference proteome</keyword>
<protein>
    <recommendedName>
        <fullName evidence="7">tRNA (guanine-N(7)-)-methyltransferase</fullName>
        <ecNumber evidence="7">2.1.1.33</ecNumber>
    </recommendedName>
    <alternativeName>
        <fullName evidence="7">tRNA (guanine(46)-N(7))-methyltransferase</fullName>
    </alternativeName>
    <alternativeName>
        <fullName evidence="7">tRNA(m7G46)-methyltransferase</fullName>
    </alternativeName>
</protein>
<comment type="similarity">
    <text evidence="7">Belongs to the class I-like SAM-binding methyltransferase superfamily. TrmB family.</text>
</comment>
<feature type="binding site" evidence="7">
    <location>
        <position position="78"/>
    </location>
    <ligand>
        <name>S-adenosyl-L-methionine</name>
        <dbReference type="ChEBI" id="CHEBI:59789"/>
    </ligand>
</feature>
<evidence type="ECO:0000256" key="3">
    <source>
        <dbReference type="ARBA" id="ARBA00022603"/>
    </source>
</evidence>
<dbReference type="InterPro" id="IPR055361">
    <property type="entry name" value="tRNA_methyltr_TrmB_bact"/>
</dbReference>
<dbReference type="UniPathway" id="UPA00989"/>
<feature type="binding site" evidence="7">
    <location>
        <begin position="202"/>
        <end position="205"/>
    </location>
    <ligand>
        <name>substrate</name>
    </ligand>
</feature>
<evidence type="ECO:0000256" key="7">
    <source>
        <dbReference type="HAMAP-Rule" id="MF_01057"/>
    </source>
</evidence>
<comment type="catalytic activity">
    <reaction evidence="1 7">
        <text>guanosine(46) in tRNA + S-adenosyl-L-methionine = N(7)-methylguanosine(46) in tRNA + S-adenosyl-L-homocysteine</text>
        <dbReference type="Rhea" id="RHEA:42708"/>
        <dbReference type="Rhea" id="RHEA-COMP:10188"/>
        <dbReference type="Rhea" id="RHEA-COMP:10189"/>
        <dbReference type="ChEBI" id="CHEBI:57856"/>
        <dbReference type="ChEBI" id="CHEBI:59789"/>
        <dbReference type="ChEBI" id="CHEBI:74269"/>
        <dbReference type="ChEBI" id="CHEBI:74480"/>
        <dbReference type="EC" id="2.1.1.33"/>
    </reaction>
</comment>
<dbReference type="PROSITE" id="PS51625">
    <property type="entry name" value="SAM_MT_TRMB"/>
    <property type="match status" value="1"/>
</dbReference>
<comment type="function">
    <text evidence="2 7">Catalyzes the formation of N(7)-methylguanine at position 46 (m7G46) in tRNA.</text>
</comment>
<dbReference type="Gene3D" id="3.40.50.150">
    <property type="entry name" value="Vaccinia Virus protein VP39"/>
    <property type="match status" value="1"/>
</dbReference>
<feature type="binding site" evidence="7">
    <location>
        <position position="105"/>
    </location>
    <ligand>
        <name>S-adenosyl-L-methionine</name>
        <dbReference type="ChEBI" id="CHEBI:59789"/>
    </ligand>
</feature>
<dbReference type="PANTHER" id="PTHR23417">
    <property type="entry name" value="3-DEOXY-D-MANNO-OCTULOSONIC-ACID TRANSFERASE/TRNA GUANINE-N 7 - -METHYLTRANSFERASE"/>
    <property type="match status" value="1"/>
</dbReference>
<evidence type="ECO:0000313" key="8">
    <source>
        <dbReference type="EMBL" id="TFH94439.1"/>
    </source>
</evidence>
<dbReference type="EMBL" id="SPNC01000122">
    <property type="protein sequence ID" value="TFH94439.1"/>
    <property type="molecule type" value="Genomic_DNA"/>
</dbReference>
<evidence type="ECO:0000256" key="1">
    <source>
        <dbReference type="ARBA" id="ARBA00000142"/>
    </source>
</evidence>
<comment type="caution">
    <text evidence="8">The sequence shown here is derived from an EMBL/GenBank/DDBJ whole genome shotgun (WGS) entry which is preliminary data.</text>
</comment>
<feature type="binding site" evidence="7">
    <location>
        <position position="53"/>
    </location>
    <ligand>
        <name>S-adenosyl-L-methionine</name>
        <dbReference type="ChEBI" id="CHEBI:59789"/>
    </ligand>
</feature>
<reference evidence="8 9" key="1">
    <citation type="submission" date="2019-03" db="EMBL/GenBank/DDBJ databases">
        <title>Porphyromonas levii Isolated from the Uterus of Dairy Cows.</title>
        <authorList>
            <person name="Francis A.M."/>
        </authorList>
    </citation>
    <scope>NUCLEOTIDE SEQUENCE [LARGE SCALE GENOMIC DNA]</scope>
    <source>
        <strain evidence="8 9">AF5678</strain>
    </source>
</reference>
<dbReference type="RefSeq" id="WP_018358313.1">
    <property type="nucleotide sequence ID" value="NZ_CP197400.1"/>
</dbReference>
<feature type="binding site" evidence="7">
    <location>
        <position position="127"/>
    </location>
    <ligand>
        <name>S-adenosyl-L-methionine</name>
        <dbReference type="ChEBI" id="CHEBI:59789"/>
    </ligand>
</feature>
<evidence type="ECO:0000313" key="9">
    <source>
        <dbReference type="Proteomes" id="UP000297225"/>
    </source>
</evidence>
<dbReference type="GO" id="GO:0008176">
    <property type="term" value="F:tRNA (guanine(46)-N7)-methyltransferase activity"/>
    <property type="evidence" value="ECO:0007669"/>
    <property type="project" value="UniProtKB-UniRule"/>
</dbReference>
<comment type="pathway">
    <text evidence="7">tRNA modification; N(7)-methylguanine-tRNA biosynthesis.</text>
</comment>
<dbReference type="SUPFAM" id="SSF53335">
    <property type="entry name" value="S-adenosyl-L-methionine-dependent methyltransferases"/>
    <property type="match status" value="1"/>
</dbReference>
<dbReference type="NCBIfam" id="NF001080">
    <property type="entry name" value="PRK00121.2-2"/>
    <property type="match status" value="1"/>
</dbReference>
<keyword evidence="3 7" id="KW-0489">Methyltransferase</keyword>
<dbReference type="STRING" id="1122973.GCA_000379925_01065"/>
<dbReference type="GeneID" id="66798000"/>
<feature type="binding site" evidence="7">
    <location>
        <position position="131"/>
    </location>
    <ligand>
        <name>substrate</name>
    </ligand>
</feature>
<dbReference type="OrthoDB" id="9802090at2"/>
<proteinExistence type="inferred from homology"/>
<comment type="caution">
    <text evidence="7">Lacks conserved residue(s) required for the propagation of feature annotation.</text>
</comment>
<dbReference type="HAMAP" id="MF_01057">
    <property type="entry name" value="tRNA_methyltr_TrmB"/>
    <property type="match status" value="1"/>
</dbReference>
<keyword evidence="5 7" id="KW-0949">S-adenosyl-L-methionine</keyword>
<dbReference type="Pfam" id="PF02390">
    <property type="entry name" value="Methyltransf_4"/>
    <property type="match status" value="1"/>
</dbReference>
<dbReference type="EC" id="2.1.1.33" evidence="7"/>
<keyword evidence="6 7" id="KW-0819">tRNA processing</keyword>
<dbReference type="GO" id="GO:0043527">
    <property type="term" value="C:tRNA methyltransferase complex"/>
    <property type="evidence" value="ECO:0007669"/>
    <property type="project" value="TreeGrafter"/>
</dbReference>
<evidence type="ECO:0000256" key="6">
    <source>
        <dbReference type="ARBA" id="ARBA00022694"/>
    </source>
</evidence>
<sequence>MSKNKLTKFTEMEALANVLQYPFKVMAEIGYAFPYKGAWGKEVFGNDHPIIVELGCGRGEYTVELGRRHPENNYIGIDIKGNRMWSGATEAHSEGLSNVRFLRTEIELLSHFFAEGELSELWITFADPQMKKRRKRLTATNFLTMYKEVLKTPMILNLKTDSTFLYTYTKLVAEVNGLSILEEYTNLHNEAHEDSDLRTIETYYESQWRARGIDIKYLRIALDALRDNPVEPDVEIEMDSYRSYARSKRSELESTK</sequence>
<organism evidence="8 9">
    <name type="scientific">Porphyromonas levii</name>
    <dbReference type="NCBI Taxonomy" id="28114"/>
    <lineage>
        <taxon>Bacteria</taxon>
        <taxon>Pseudomonadati</taxon>
        <taxon>Bacteroidota</taxon>
        <taxon>Bacteroidia</taxon>
        <taxon>Bacteroidales</taxon>
        <taxon>Porphyromonadaceae</taxon>
        <taxon>Porphyromonas</taxon>
    </lineage>
</organism>
<gene>
    <name evidence="7 8" type="primary">trmB</name>
    <name evidence="8" type="ORF">E4P47_07470</name>
</gene>
<accession>A0A4Y8WNH2</accession>
<dbReference type="Proteomes" id="UP000297225">
    <property type="component" value="Unassembled WGS sequence"/>
</dbReference>
<dbReference type="PANTHER" id="PTHR23417:SF14">
    <property type="entry name" value="PENTACOTRIPEPTIDE-REPEAT REGION OF PRORP DOMAIN-CONTAINING PROTEIN"/>
    <property type="match status" value="1"/>
</dbReference>
<keyword evidence="4 7" id="KW-0808">Transferase</keyword>
<evidence type="ECO:0000256" key="4">
    <source>
        <dbReference type="ARBA" id="ARBA00022679"/>
    </source>
</evidence>
<evidence type="ECO:0000256" key="5">
    <source>
        <dbReference type="ARBA" id="ARBA00022691"/>
    </source>
</evidence>
<dbReference type="AlphaFoldDB" id="A0A4Y8WNH2"/>